<feature type="chain" id="PRO_5044773361" description="Sialate O-acetylesterase domain-containing protein" evidence="2">
    <location>
        <begin position="19"/>
        <end position="562"/>
    </location>
</feature>
<dbReference type="InterPro" id="IPR005181">
    <property type="entry name" value="SASA"/>
</dbReference>
<keyword evidence="5" id="KW-1185">Reference proteome</keyword>
<dbReference type="SUPFAM" id="SSF52266">
    <property type="entry name" value="SGNH hydrolase"/>
    <property type="match status" value="1"/>
</dbReference>
<dbReference type="Gene3D" id="3.40.50.1110">
    <property type="entry name" value="SGNH hydrolase"/>
    <property type="match status" value="1"/>
</dbReference>
<evidence type="ECO:0000256" key="2">
    <source>
        <dbReference type="SAM" id="SignalP"/>
    </source>
</evidence>
<dbReference type="PANTHER" id="PTHR22901:SF0">
    <property type="entry name" value="SIALATE O-ACETYLESTERASE"/>
    <property type="match status" value="1"/>
</dbReference>
<name>A0ABD0JIV6_9CAEN</name>
<feature type="signal peptide" evidence="2">
    <location>
        <begin position="1"/>
        <end position="18"/>
    </location>
</feature>
<keyword evidence="2" id="KW-0732">Signal</keyword>
<dbReference type="EMBL" id="JACVVK020000425">
    <property type="protein sequence ID" value="KAK7474786.1"/>
    <property type="molecule type" value="Genomic_DNA"/>
</dbReference>
<gene>
    <name evidence="4" type="ORF">BaRGS_00033967</name>
</gene>
<dbReference type="Pfam" id="PF03629">
    <property type="entry name" value="SASA"/>
    <property type="match status" value="1"/>
</dbReference>
<dbReference type="InterPro" id="IPR039329">
    <property type="entry name" value="SIAE"/>
</dbReference>
<organism evidence="4 5">
    <name type="scientific">Batillaria attramentaria</name>
    <dbReference type="NCBI Taxonomy" id="370345"/>
    <lineage>
        <taxon>Eukaryota</taxon>
        <taxon>Metazoa</taxon>
        <taxon>Spiralia</taxon>
        <taxon>Lophotrochozoa</taxon>
        <taxon>Mollusca</taxon>
        <taxon>Gastropoda</taxon>
        <taxon>Caenogastropoda</taxon>
        <taxon>Sorbeoconcha</taxon>
        <taxon>Cerithioidea</taxon>
        <taxon>Batillariidae</taxon>
        <taxon>Batillaria</taxon>
    </lineage>
</organism>
<dbReference type="PANTHER" id="PTHR22901">
    <property type="entry name" value="SIALATE O-ACETYLESTERASE"/>
    <property type="match status" value="1"/>
</dbReference>
<evidence type="ECO:0000313" key="4">
    <source>
        <dbReference type="EMBL" id="KAK7474786.1"/>
    </source>
</evidence>
<evidence type="ECO:0000313" key="5">
    <source>
        <dbReference type="Proteomes" id="UP001519460"/>
    </source>
</evidence>
<evidence type="ECO:0000259" key="3">
    <source>
        <dbReference type="Pfam" id="PF03629"/>
    </source>
</evidence>
<evidence type="ECO:0000256" key="1">
    <source>
        <dbReference type="ARBA" id="ARBA00022801"/>
    </source>
</evidence>
<protein>
    <recommendedName>
        <fullName evidence="3">Sialate O-acetylesterase domain-containing protein</fullName>
    </recommendedName>
</protein>
<feature type="domain" description="Sialate O-acetylesterase" evidence="3">
    <location>
        <begin position="137"/>
        <end position="350"/>
    </location>
</feature>
<comment type="caution">
    <text evidence="4">The sequence shown here is derived from an EMBL/GenBank/DDBJ whole genome shotgun (WGS) entry which is preliminary data.</text>
</comment>
<proteinExistence type="predicted"/>
<dbReference type="Proteomes" id="UP001519460">
    <property type="component" value="Unassembled WGS sequence"/>
</dbReference>
<dbReference type="AlphaFoldDB" id="A0ABD0JIV6"/>
<sequence>MALSVVAALIFLLPMTIGQNVVRMHQNDFDRFSVGGGQKQKAGRFAFASYYSDHMVLQQAPQRAVIWGFYPDVGDRIIVKVSGLSKAYPADVKPGPSAGEGVWSVSLDPISSAAAFTITAMADDGASISISDVLFGDVWVCSGQSNMQFTTYQIDNATEELDQASKYTNIRLFTVADTYSTTPLTDLTKIAEQWTLPNSTTVGAAPFTYFSAVCWLFGRRLYEELGYPIGLVDTTWGGTPVEAWSSPDALAKCGLKANQEKASNTPTKKYTTLEGPDDNSQLWNAMVNPLLKMTIYGAIWYQGEADSREPKMHMYNCTFPAMIDDWRAKWSAQTGETSPTFPFGFVQLAGNQPDMSIISGFPDVRWHQTADYGYVPNPRMKNVFMAVAMDLPDFTSPWGSIHPRDKQDVAQRLYLSGLDIAYNRPQKHFGPRPANITQSGVYINLFYGTEWTIKVRNQEGFELCCTVNGQDECTQKNSWWLPSPIMDWDSSSVSLDGMVCGEGQYAAGIRYAWRESPCVFKRCAVYAEVNELPAPPFISTKPKGSSTEFSYTIDWSKPQIIP</sequence>
<dbReference type="InterPro" id="IPR036514">
    <property type="entry name" value="SGNH_hydro_sf"/>
</dbReference>
<dbReference type="GO" id="GO:0016787">
    <property type="term" value="F:hydrolase activity"/>
    <property type="evidence" value="ECO:0007669"/>
    <property type="project" value="UniProtKB-KW"/>
</dbReference>
<accession>A0ABD0JIV6</accession>
<reference evidence="4 5" key="1">
    <citation type="journal article" date="2023" name="Sci. Data">
        <title>Genome assembly of the Korean intertidal mud-creeper Batillaria attramentaria.</title>
        <authorList>
            <person name="Patra A.K."/>
            <person name="Ho P.T."/>
            <person name="Jun S."/>
            <person name="Lee S.J."/>
            <person name="Kim Y."/>
            <person name="Won Y.J."/>
        </authorList>
    </citation>
    <scope>NUCLEOTIDE SEQUENCE [LARGE SCALE GENOMIC DNA]</scope>
    <source>
        <strain evidence="4">Wonlab-2016</strain>
    </source>
</reference>
<keyword evidence="1" id="KW-0378">Hydrolase</keyword>